<dbReference type="PANTHER" id="PTHR38765:SF1">
    <property type="entry name" value="DUF484 DOMAIN-CONTAINING PROTEIN"/>
    <property type="match status" value="1"/>
</dbReference>
<evidence type="ECO:0008006" key="4">
    <source>
        <dbReference type="Google" id="ProtNLM"/>
    </source>
</evidence>
<dbReference type="RefSeq" id="WP_009539026.1">
    <property type="nucleotide sequence ID" value="NZ_ANHY01000003.1"/>
</dbReference>
<comment type="caution">
    <text evidence="2">The sequence shown here is derived from an EMBL/GenBank/DDBJ whole genome shotgun (WGS) entry which is preliminary data.</text>
</comment>
<evidence type="ECO:0000256" key="1">
    <source>
        <dbReference type="SAM" id="Coils"/>
    </source>
</evidence>
<keyword evidence="1" id="KW-0175">Coiled coil</keyword>
<dbReference type="PANTHER" id="PTHR38765">
    <property type="entry name" value="DUF484 DOMAIN-CONTAINING PROTEIN"/>
    <property type="match status" value="1"/>
</dbReference>
<sequence>MAEQGNASDDTPPPTPRQVKAYLREHPEFLTNNMPLLAELLPDLSPESNVVDLQSAVVKRLRKEVEDLKASAKALITTTRSNMSTQERTHQAALAVLAAEGMDSLARIITDELPVVLQVDVVTIAFEPGLPKPAALYVQELGAGELDAMLGENAPARLRETVEGEQPLYGAAARLVTSDALVRLQPGEGLPEGVLALGTRTEGTFHPQQGTELLGFLARVVEHMVRRWATADTSEPA</sequence>
<name>K9HQH7_9PROT</name>
<dbReference type="InterPro" id="IPR029016">
    <property type="entry name" value="GAF-like_dom_sf"/>
</dbReference>
<keyword evidence="3" id="KW-1185">Reference proteome</keyword>
<protein>
    <recommendedName>
        <fullName evidence="4">DUF484 family protein</fullName>
    </recommendedName>
</protein>
<evidence type="ECO:0000313" key="3">
    <source>
        <dbReference type="Proteomes" id="UP000009881"/>
    </source>
</evidence>
<gene>
    <name evidence="2" type="ORF">C882_2617</name>
</gene>
<evidence type="ECO:0000313" key="2">
    <source>
        <dbReference type="EMBL" id="EKV32538.1"/>
    </source>
</evidence>
<organism evidence="2 3">
    <name type="scientific">Caenispirillum salinarum AK4</name>
    <dbReference type="NCBI Taxonomy" id="1238182"/>
    <lineage>
        <taxon>Bacteria</taxon>
        <taxon>Pseudomonadati</taxon>
        <taxon>Pseudomonadota</taxon>
        <taxon>Alphaproteobacteria</taxon>
        <taxon>Rhodospirillales</taxon>
        <taxon>Novispirillaceae</taxon>
        <taxon>Caenispirillum</taxon>
    </lineage>
</organism>
<dbReference type="Pfam" id="PF04340">
    <property type="entry name" value="DUF484"/>
    <property type="match status" value="1"/>
</dbReference>
<dbReference type="Gene3D" id="3.30.450.40">
    <property type="match status" value="1"/>
</dbReference>
<proteinExistence type="predicted"/>
<dbReference type="EMBL" id="ANHY01000003">
    <property type="protein sequence ID" value="EKV32538.1"/>
    <property type="molecule type" value="Genomic_DNA"/>
</dbReference>
<dbReference type="STRING" id="1238182.C882_2617"/>
<dbReference type="eggNOG" id="COG3159">
    <property type="taxonomic scope" value="Bacteria"/>
</dbReference>
<dbReference type="OrthoDB" id="7200179at2"/>
<accession>K9HQH7</accession>
<feature type="coiled-coil region" evidence="1">
    <location>
        <begin position="51"/>
        <end position="78"/>
    </location>
</feature>
<dbReference type="Proteomes" id="UP000009881">
    <property type="component" value="Unassembled WGS sequence"/>
</dbReference>
<dbReference type="AlphaFoldDB" id="K9HQH7"/>
<dbReference type="InterPro" id="IPR007435">
    <property type="entry name" value="DUF484"/>
</dbReference>
<reference evidence="2 3" key="1">
    <citation type="journal article" date="2013" name="Genome Announc.">
        <title>Draft Genome Sequence of an Alphaproteobacterium, Caenispirillum salinarum AK4(T), Isolated from a Solar Saltern.</title>
        <authorList>
            <person name="Khatri I."/>
            <person name="Singh A."/>
            <person name="Korpole S."/>
            <person name="Pinnaka A.K."/>
            <person name="Subramanian S."/>
        </authorList>
    </citation>
    <scope>NUCLEOTIDE SEQUENCE [LARGE SCALE GENOMIC DNA]</scope>
    <source>
        <strain evidence="2 3">AK4</strain>
    </source>
</reference>